<dbReference type="SUPFAM" id="SSF46785">
    <property type="entry name" value="Winged helix' DNA-binding domain"/>
    <property type="match status" value="1"/>
</dbReference>
<proteinExistence type="predicted"/>
<gene>
    <name evidence="1" type="ORF">EDD54_2393</name>
</gene>
<organism evidence="1 2">
    <name type="scientific">Oharaeibacter diazotrophicus</name>
    <dbReference type="NCBI Taxonomy" id="1920512"/>
    <lineage>
        <taxon>Bacteria</taxon>
        <taxon>Pseudomonadati</taxon>
        <taxon>Pseudomonadota</taxon>
        <taxon>Alphaproteobacteria</taxon>
        <taxon>Hyphomicrobiales</taxon>
        <taxon>Pleomorphomonadaceae</taxon>
        <taxon>Oharaeibacter</taxon>
    </lineage>
</organism>
<reference evidence="1 2" key="1">
    <citation type="submission" date="2019-03" db="EMBL/GenBank/DDBJ databases">
        <title>Genomic Encyclopedia of Type Strains, Phase IV (KMG-IV): sequencing the most valuable type-strain genomes for metagenomic binning, comparative biology and taxonomic classification.</title>
        <authorList>
            <person name="Goeker M."/>
        </authorList>
    </citation>
    <scope>NUCLEOTIDE SEQUENCE [LARGE SCALE GENOMIC DNA]</scope>
    <source>
        <strain evidence="1 2">DSM 102969</strain>
    </source>
</reference>
<dbReference type="InterPro" id="IPR036388">
    <property type="entry name" value="WH-like_DNA-bd_sf"/>
</dbReference>
<dbReference type="EMBL" id="SNXY01000007">
    <property type="protein sequence ID" value="TDP85539.1"/>
    <property type="molecule type" value="Genomic_DNA"/>
</dbReference>
<dbReference type="OrthoDB" id="7471569at2"/>
<dbReference type="Pfam" id="PF25212">
    <property type="entry name" value="HVO_A0114"/>
    <property type="match status" value="1"/>
</dbReference>
<dbReference type="Proteomes" id="UP000294547">
    <property type="component" value="Unassembled WGS sequence"/>
</dbReference>
<protein>
    <submittedName>
        <fullName evidence="1">Putative transcriptional regulator</fullName>
    </submittedName>
</protein>
<evidence type="ECO:0000313" key="1">
    <source>
        <dbReference type="EMBL" id="TDP85539.1"/>
    </source>
</evidence>
<sequence length="117" mass="13083">MRTITIEVAPPEINRARAMAAFAGEVQGEFICFPTYERLATVMNPKRVEIVQTMMGQGALSIREVARRVDRDVKAVHGDVQKLLQTGVLEKTDEGRVVCPYDEVRFNFGLRSTENAA</sequence>
<comment type="caution">
    <text evidence="1">The sequence shown here is derived from an EMBL/GenBank/DDBJ whole genome shotgun (WGS) entry which is preliminary data.</text>
</comment>
<dbReference type="AlphaFoldDB" id="A0A4R6RGM4"/>
<dbReference type="InterPro" id="IPR036390">
    <property type="entry name" value="WH_DNA-bd_sf"/>
</dbReference>
<keyword evidence="2" id="KW-1185">Reference proteome</keyword>
<evidence type="ECO:0000313" key="2">
    <source>
        <dbReference type="Proteomes" id="UP000294547"/>
    </source>
</evidence>
<accession>A0A4R6RGM4</accession>
<name>A0A4R6RGM4_9HYPH</name>
<dbReference type="RefSeq" id="WP_126541377.1">
    <property type="nucleotide sequence ID" value="NZ_BSPM01000004.1"/>
</dbReference>
<dbReference type="Gene3D" id="1.10.10.10">
    <property type="entry name" value="Winged helix-like DNA-binding domain superfamily/Winged helix DNA-binding domain"/>
    <property type="match status" value="1"/>
</dbReference>